<dbReference type="PANTHER" id="PTHR11875">
    <property type="entry name" value="TESTIS-SPECIFIC Y-ENCODED PROTEIN"/>
    <property type="match status" value="1"/>
</dbReference>
<dbReference type="GO" id="GO:0005634">
    <property type="term" value="C:nucleus"/>
    <property type="evidence" value="ECO:0007669"/>
    <property type="project" value="InterPro"/>
</dbReference>
<name>A0A815UJL0_9BILA</name>
<evidence type="ECO:0000313" key="3">
    <source>
        <dbReference type="EMBL" id="CAF1523495.1"/>
    </source>
</evidence>
<dbReference type="Proteomes" id="UP000663845">
    <property type="component" value="Unassembled WGS sequence"/>
</dbReference>
<proteinExistence type="inferred from homology"/>
<accession>A0A815UJL0</accession>
<dbReference type="Gene3D" id="3.30.1120.90">
    <property type="entry name" value="Nucleosome assembly protein"/>
    <property type="match status" value="1"/>
</dbReference>
<evidence type="ECO:0000256" key="1">
    <source>
        <dbReference type="ARBA" id="ARBA00009947"/>
    </source>
</evidence>
<dbReference type="EMBL" id="CAJNOG010003008">
    <property type="protein sequence ID" value="CAF1523495.1"/>
    <property type="molecule type" value="Genomic_DNA"/>
</dbReference>
<evidence type="ECO:0000313" key="4">
    <source>
        <dbReference type="Proteomes" id="UP000663845"/>
    </source>
</evidence>
<organism evidence="3 4">
    <name type="scientific">Adineta steineri</name>
    <dbReference type="NCBI Taxonomy" id="433720"/>
    <lineage>
        <taxon>Eukaryota</taxon>
        <taxon>Metazoa</taxon>
        <taxon>Spiralia</taxon>
        <taxon>Gnathifera</taxon>
        <taxon>Rotifera</taxon>
        <taxon>Eurotatoria</taxon>
        <taxon>Bdelloidea</taxon>
        <taxon>Adinetida</taxon>
        <taxon>Adinetidae</taxon>
        <taxon>Adineta</taxon>
    </lineage>
</organism>
<comment type="similarity">
    <text evidence="1">Belongs to the nucleosome assembly protein (NAP) family.</text>
</comment>
<feature type="non-terminal residue" evidence="3">
    <location>
        <position position="1"/>
    </location>
</feature>
<dbReference type="AlphaFoldDB" id="A0A815UJL0"/>
<dbReference type="GO" id="GO:0006334">
    <property type="term" value="P:nucleosome assembly"/>
    <property type="evidence" value="ECO:0007669"/>
    <property type="project" value="InterPro"/>
</dbReference>
<evidence type="ECO:0000256" key="2">
    <source>
        <dbReference type="SAM" id="MobiDB-lite"/>
    </source>
</evidence>
<dbReference type="InterPro" id="IPR037231">
    <property type="entry name" value="NAP-like_sf"/>
</dbReference>
<gene>
    <name evidence="3" type="ORF">JYZ213_LOCUS44707</name>
</gene>
<dbReference type="SUPFAM" id="SSF143113">
    <property type="entry name" value="NAP-like"/>
    <property type="match status" value="1"/>
</dbReference>
<reference evidence="3" key="1">
    <citation type="submission" date="2021-02" db="EMBL/GenBank/DDBJ databases">
        <authorList>
            <person name="Nowell W R."/>
        </authorList>
    </citation>
    <scope>NUCLEOTIDE SEQUENCE</scope>
</reference>
<comment type="caution">
    <text evidence="3">The sequence shown here is derived from an EMBL/GenBank/DDBJ whole genome shotgun (WGS) entry which is preliminary data.</text>
</comment>
<sequence>TFDTNSYFDNDVIVKEFSVTESNSIPFLFHFCILEAKNGQSPSSSISKKSDGEIRKRSHDTENNNNDHGAFMSWFTDTNGEGSNDEFGEVIKDDIFVNSLQYYLAATTNDEEDDLEEKEDEQE</sequence>
<feature type="region of interest" description="Disordered" evidence="2">
    <location>
        <begin position="38"/>
        <end position="75"/>
    </location>
</feature>
<feature type="compositionally biased region" description="Basic and acidic residues" evidence="2">
    <location>
        <begin position="48"/>
        <end position="62"/>
    </location>
</feature>
<protein>
    <submittedName>
        <fullName evidence="3">Uncharacterized protein</fullName>
    </submittedName>
</protein>
<dbReference type="InterPro" id="IPR002164">
    <property type="entry name" value="NAP_family"/>
</dbReference>